<dbReference type="RefSeq" id="WP_188788207.1">
    <property type="nucleotide sequence ID" value="NZ_BMOC01000022.1"/>
</dbReference>
<sequence length="89" mass="10125">MTGLEDYTDDRQSQQKQTHITFSNVDHPDSRGDYAEEEKMRKHYQAAKSLKDTSVNRKRIVGDFLVAVDKEVTQGNEGAIEELFEGFSG</sequence>
<accession>A0A830EDL4</accession>
<evidence type="ECO:0000313" key="2">
    <source>
        <dbReference type="EMBL" id="GGJ15339.1"/>
    </source>
</evidence>
<proteinExistence type="predicted"/>
<dbReference type="AlphaFoldDB" id="A0A830EDL4"/>
<gene>
    <name evidence="2" type="ORF">GCM10008995_26460</name>
</gene>
<reference evidence="2" key="2">
    <citation type="submission" date="2020-09" db="EMBL/GenBank/DDBJ databases">
        <authorList>
            <person name="Sun Q."/>
            <person name="Ohkuma M."/>
        </authorList>
    </citation>
    <scope>NUCLEOTIDE SEQUENCE</scope>
    <source>
        <strain evidence="2">JCM 14359</strain>
    </source>
</reference>
<evidence type="ECO:0000313" key="3">
    <source>
        <dbReference type="Proteomes" id="UP000653099"/>
    </source>
</evidence>
<comment type="caution">
    <text evidence="2">The sequence shown here is derived from an EMBL/GenBank/DDBJ whole genome shotgun (WGS) entry which is preliminary data.</text>
</comment>
<feature type="region of interest" description="Disordered" evidence="1">
    <location>
        <begin position="1"/>
        <end position="32"/>
    </location>
</feature>
<evidence type="ECO:0000256" key="1">
    <source>
        <dbReference type="SAM" id="MobiDB-lite"/>
    </source>
</evidence>
<reference evidence="2" key="1">
    <citation type="journal article" date="2014" name="Int. J. Syst. Evol. Microbiol.">
        <title>Complete genome sequence of Corynebacterium casei LMG S-19264T (=DSM 44701T), isolated from a smear-ripened cheese.</title>
        <authorList>
            <consortium name="US DOE Joint Genome Institute (JGI-PGF)"/>
            <person name="Walter F."/>
            <person name="Albersmeier A."/>
            <person name="Kalinowski J."/>
            <person name="Ruckert C."/>
        </authorList>
    </citation>
    <scope>NUCLEOTIDE SEQUENCE</scope>
    <source>
        <strain evidence="2">JCM 14359</strain>
    </source>
</reference>
<feature type="compositionally biased region" description="Polar residues" evidence="1">
    <location>
        <begin position="14"/>
        <end position="24"/>
    </location>
</feature>
<keyword evidence="3" id="KW-1185">Reference proteome</keyword>
<dbReference type="Proteomes" id="UP000653099">
    <property type="component" value="Unassembled WGS sequence"/>
</dbReference>
<dbReference type="EMBL" id="BMOC01000022">
    <property type="protein sequence ID" value="GGJ15339.1"/>
    <property type="molecule type" value="Genomic_DNA"/>
</dbReference>
<organism evidence="2 3">
    <name type="scientific">Halobellus salinus</name>
    <dbReference type="NCBI Taxonomy" id="931585"/>
    <lineage>
        <taxon>Archaea</taxon>
        <taxon>Methanobacteriati</taxon>
        <taxon>Methanobacteriota</taxon>
        <taxon>Stenosarchaea group</taxon>
        <taxon>Halobacteria</taxon>
        <taxon>Halobacteriales</taxon>
        <taxon>Haloferacaceae</taxon>
        <taxon>Halobellus</taxon>
    </lineage>
</organism>
<protein>
    <submittedName>
        <fullName evidence="2">Uncharacterized protein</fullName>
    </submittedName>
</protein>
<name>A0A830EDL4_9EURY</name>